<gene>
    <name evidence="1" type="ORF">GCK72_004050</name>
</gene>
<reference evidence="1 2" key="1">
    <citation type="submission" date="2019-12" db="EMBL/GenBank/DDBJ databases">
        <title>Chromosome-level assembly of the Caenorhabditis remanei genome.</title>
        <authorList>
            <person name="Teterina A.A."/>
            <person name="Willis J.H."/>
            <person name="Phillips P.C."/>
        </authorList>
    </citation>
    <scope>NUCLEOTIDE SEQUENCE [LARGE SCALE GENOMIC DNA]</scope>
    <source>
        <strain evidence="1 2">PX506</strain>
        <tissue evidence="1">Whole organism</tissue>
    </source>
</reference>
<accession>A0A6A5HB90</accession>
<dbReference type="EMBL" id="WUAV01000002">
    <property type="protein sequence ID" value="KAF1764104.1"/>
    <property type="molecule type" value="Genomic_DNA"/>
</dbReference>
<comment type="caution">
    <text evidence="1">The sequence shown here is derived from an EMBL/GenBank/DDBJ whole genome shotgun (WGS) entry which is preliminary data.</text>
</comment>
<sequence length="81" mass="9040">MSTVGKLQNLRILRDFLGRSLERGLLDRIAPVGNFINNGELYSYYKTSRLAVFTESNGTLSVDGCEMLVATLLHTKPAHQK</sequence>
<dbReference type="RefSeq" id="XP_053588621.1">
    <property type="nucleotide sequence ID" value="XM_053724427.1"/>
</dbReference>
<dbReference type="GeneID" id="78773785"/>
<dbReference type="CTD" id="78773785"/>
<name>A0A6A5HB90_CAERE</name>
<evidence type="ECO:0000313" key="1">
    <source>
        <dbReference type="EMBL" id="KAF1764104.1"/>
    </source>
</evidence>
<proteinExistence type="predicted"/>
<dbReference type="KEGG" id="crq:GCK72_004050"/>
<evidence type="ECO:0000313" key="2">
    <source>
        <dbReference type="Proteomes" id="UP000483820"/>
    </source>
</evidence>
<protein>
    <submittedName>
        <fullName evidence="1">Uncharacterized protein</fullName>
    </submittedName>
</protein>
<dbReference type="AlphaFoldDB" id="A0A6A5HB90"/>
<dbReference type="Proteomes" id="UP000483820">
    <property type="component" value="Chromosome II"/>
</dbReference>
<organism evidence="1 2">
    <name type="scientific">Caenorhabditis remanei</name>
    <name type="common">Caenorhabditis vulgaris</name>
    <dbReference type="NCBI Taxonomy" id="31234"/>
    <lineage>
        <taxon>Eukaryota</taxon>
        <taxon>Metazoa</taxon>
        <taxon>Ecdysozoa</taxon>
        <taxon>Nematoda</taxon>
        <taxon>Chromadorea</taxon>
        <taxon>Rhabditida</taxon>
        <taxon>Rhabditina</taxon>
        <taxon>Rhabditomorpha</taxon>
        <taxon>Rhabditoidea</taxon>
        <taxon>Rhabditidae</taxon>
        <taxon>Peloderinae</taxon>
        <taxon>Caenorhabditis</taxon>
    </lineage>
</organism>